<feature type="region of interest" description="Disordered" evidence="1">
    <location>
        <begin position="75"/>
        <end position="153"/>
    </location>
</feature>
<keyword evidence="3" id="KW-1185">Reference proteome</keyword>
<sequence length="169" mass="19190">MDYPAILVLLLEQGDRSLEDHTTDFVFLANLTHYLDSCLCSFYQAGLNTATQEQLLAAFIEWVLVSCKSHIAVDITDDDNSPTRDPVPSPISPRSLERQPEPTVDREPKPSPTLRIAPEPEPITSDQVRGPASSFTREEFTVEHEDAEEGPAHWSPLRVSKYWNWDKWI</sequence>
<gene>
    <name evidence="2" type="ORF">M9458_048691</name>
</gene>
<name>A0ABD0N5P7_CIRMR</name>
<comment type="caution">
    <text evidence="2">The sequence shown here is derived from an EMBL/GenBank/DDBJ whole genome shotgun (WGS) entry which is preliminary data.</text>
</comment>
<dbReference type="EMBL" id="JAMKFB020000024">
    <property type="protein sequence ID" value="KAL0157445.1"/>
    <property type="molecule type" value="Genomic_DNA"/>
</dbReference>
<proteinExistence type="predicted"/>
<accession>A0ABD0N5P7</accession>
<dbReference type="Proteomes" id="UP001529510">
    <property type="component" value="Unassembled WGS sequence"/>
</dbReference>
<organism evidence="2 3">
    <name type="scientific">Cirrhinus mrigala</name>
    <name type="common">Mrigala</name>
    <dbReference type="NCBI Taxonomy" id="683832"/>
    <lineage>
        <taxon>Eukaryota</taxon>
        <taxon>Metazoa</taxon>
        <taxon>Chordata</taxon>
        <taxon>Craniata</taxon>
        <taxon>Vertebrata</taxon>
        <taxon>Euteleostomi</taxon>
        <taxon>Actinopterygii</taxon>
        <taxon>Neopterygii</taxon>
        <taxon>Teleostei</taxon>
        <taxon>Ostariophysi</taxon>
        <taxon>Cypriniformes</taxon>
        <taxon>Cyprinidae</taxon>
        <taxon>Labeoninae</taxon>
        <taxon>Labeonini</taxon>
        <taxon>Cirrhinus</taxon>
    </lineage>
</organism>
<evidence type="ECO:0000313" key="2">
    <source>
        <dbReference type="EMBL" id="KAL0157445.1"/>
    </source>
</evidence>
<evidence type="ECO:0000256" key="1">
    <source>
        <dbReference type="SAM" id="MobiDB-lite"/>
    </source>
</evidence>
<protein>
    <submittedName>
        <fullName evidence="2">Uncharacterized protein</fullName>
    </submittedName>
</protein>
<dbReference type="AlphaFoldDB" id="A0ABD0N5P7"/>
<evidence type="ECO:0000313" key="3">
    <source>
        <dbReference type="Proteomes" id="UP001529510"/>
    </source>
</evidence>
<feature type="compositionally biased region" description="Basic and acidic residues" evidence="1">
    <location>
        <begin position="95"/>
        <end position="109"/>
    </location>
</feature>
<reference evidence="2 3" key="1">
    <citation type="submission" date="2024-05" db="EMBL/GenBank/DDBJ databases">
        <title>Genome sequencing and assembly of Indian major carp, Cirrhinus mrigala (Hamilton, 1822).</title>
        <authorList>
            <person name="Mohindra V."/>
            <person name="Chowdhury L.M."/>
            <person name="Lal K."/>
            <person name="Jena J.K."/>
        </authorList>
    </citation>
    <scope>NUCLEOTIDE SEQUENCE [LARGE SCALE GENOMIC DNA]</scope>
    <source>
        <strain evidence="2">CM1030</strain>
        <tissue evidence="2">Blood</tissue>
    </source>
</reference>